<comment type="similarity">
    <text evidence="1">Belongs to the short-chain dehydrogenases/reductases (SDR) family.</text>
</comment>
<dbReference type="Pfam" id="PF13561">
    <property type="entry name" value="adh_short_C2"/>
    <property type="match status" value="1"/>
</dbReference>
<gene>
    <name evidence="3" type="ORF">E0702_15300</name>
</gene>
<dbReference type="Proteomes" id="UP000294823">
    <property type="component" value="Unassembled WGS sequence"/>
</dbReference>
<sequence>MTLQQERREPQDRGNPQYRGLFDLTGKVALVTGGVGILGREFCRALAEFGANVVVCDLDGEAAARYAEELSDTTGRRCAGHACDVADETAVIEVVERVASAFGGIDILHNNAASKSNDLEAFFAPCEEYSLAEWQHIMRVNLDGLFLVSRTVGKQMIAQGRGGSIIHTGSIYGHLGADARIYEGSEYLGLQINTPPVYAASKAGVAGLARYLATQWAGHGIRVNTLVPGGVESGQNSEFVKRYSDRIPLGRMARHEDMVGPLIYLASDASRYVTGQELFIDGGLSAW</sequence>
<evidence type="ECO:0000256" key="1">
    <source>
        <dbReference type="ARBA" id="ARBA00006484"/>
    </source>
</evidence>
<dbReference type="PANTHER" id="PTHR42760:SF133">
    <property type="entry name" value="3-OXOACYL-[ACYL-CARRIER-PROTEIN] REDUCTASE"/>
    <property type="match status" value="1"/>
</dbReference>
<dbReference type="EMBL" id="SLTR01000028">
    <property type="protein sequence ID" value="TDA95523.1"/>
    <property type="molecule type" value="Genomic_DNA"/>
</dbReference>
<protein>
    <submittedName>
        <fullName evidence="3">SDR family oxidoreductase</fullName>
    </submittedName>
</protein>
<proteinExistence type="inferred from homology"/>
<dbReference type="RefSeq" id="WP_132045394.1">
    <property type="nucleotide sequence ID" value="NZ_SLTR01000028.1"/>
</dbReference>
<comment type="caution">
    <text evidence="3">The sequence shown here is derived from an EMBL/GenBank/DDBJ whole genome shotgun (WGS) entry which is preliminary data.</text>
</comment>
<evidence type="ECO:0000313" key="3">
    <source>
        <dbReference type="EMBL" id="TDA95523.1"/>
    </source>
</evidence>
<keyword evidence="2" id="KW-0560">Oxidoreductase</keyword>
<dbReference type="PRINTS" id="PR00080">
    <property type="entry name" value="SDRFAMILY"/>
</dbReference>
<accession>A0ABY2D3Q9</accession>
<organism evidence="3 4">
    <name type="scientific">Halomonas marinisediminis</name>
    <dbReference type="NCBI Taxonomy" id="2546095"/>
    <lineage>
        <taxon>Bacteria</taxon>
        <taxon>Pseudomonadati</taxon>
        <taxon>Pseudomonadota</taxon>
        <taxon>Gammaproteobacteria</taxon>
        <taxon>Oceanospirillales</taxon>
        <taxon>Halomonadaceae</taxon>
        <taxon>Halomonas</taxon>
    </lineage>
</organism>
<dbReference type="SUPFAM" id="SSF51735">
    <property type="entry name" value="NAD(P)-binding Rossmann-fold domains"/>
    <property type="match status" value="1"/>
</dbReference>
<dbReference type="InterPro" id="IPR002347">
    <property type="entry name" value="SDR_fam"/>
</dbReference>
<name>A0ABY2D3Q9_9GAMM</name>
<dbReference type="InterPro" id="IPR036291">
    <property type="entry name" value="NAD(P)-bd_dom_sf"/>
</dbReference>
<dbReference type="PANTHER" id="PTHR42760">
    <property type="entry name" value="SHORT-CHAIN DEHYDROGENASES/REDUCTASES FAMILY MEMBER"/>
    <property type="match status" value="1"/>
</dbReference>
<keyword evidence="4" id="KW-1185">Reference proteome</keyword>
<dbReference type="PRINTS" id="PR00081">
    <property type="entry name" value="GDHRDH"/>
</dbReference>
<reference evidence="3 4" key="1">
    <citation type="submission" date="2019-03" db="EMBL/GenBank/DDBJ databases">
        <title>Halomonas marinisediminis sp. nov., a moderately halophilic bacterium isolated from the Bohai Gulf.</title>
        <authorList>
            <person name="Ji X."/>
        </authorList>
    </citation>
    <scope>NUCLEOTIDE SEQUENCE [LARGE SCALE GENOMIC DNA]</scope>
    <source>
        <strain evidence="3 4">204</strain>
    </source>
</reference>
<evidence type="ECO:0000256" key="2">
    <source>
        <dbReference type="ARBA" id="ARBA00023002"/>
    </source>
</evidence>
<evidence type="ECO:0000313" key="4">
    <source>
        <dbReference type="Proteomes" id="UP000294823"/>
    </source>
</evidence>
<dbReference type="Gene3D" id="3.40.50.720">
    <property type="entry name" value="NAD(P)-binding Rossmann-like Domain"/>
    <property type="match status" value="1"/>
</dbReference>